<gene>
    <name evidence="1" type="ORF">CCS41_01630</name>
</gene>
<dbReference type="KEGG" id="fsm:CCS41_01630"/>
<keyword evidence="2" id="KW-1185">Reference proteome</keyword>
<reference evidence="1 2" key="1">
    <citation type="submission" date="2017-05" db="EMBL/GenBank/DDBJ databases">
        <title>Genome sequence of Candidatus Fukatsuia symbiotica and Candidatus Hamiltonella defensa from Acyrthosiphon pisum strain 5D.</title>
        <authorList>
            <person name="Patel V.A."/>
            <person name="Chevignon G."/>
            <person name="Russell J.A."/>
            <person name="Oliver K.M."/>
        </authorList>
    </citation>
    <scope>NUCLEOTIDE SEQUENCE [LARGE SCALE GENOMIC DNA]</scope>
    <source>
        <strain evidence="1 2">5D</strain>
    </source>
</reference>
<dbReference type="EMBL" id="CP021659">
    <property type="protein sequence ID" value="AWK13492.1"/>
    <property type="molecule type" value="Genomic_DNA"/>
</dbReference>
<proteinExistence type="predicted"/>
<protein>
    <recommendedName>
        <fullName evidence="3">Regulatory phage protein cox</fullName>
    </recommendedName>
</protein>
<dbReference type="Pfam" id="PF10743">
    <property type="entry name" value="Phage_Cox"/>
    <property type="match status" value="1"/>
</dbReference>
<dbReference type="Proteomes" id="UP000261875">
    <property type="component" value="Chromosome"/>
</dbReference>
<dbReference type="InterPro" id="IPR038147">
    <property type="entry name" value="Cox_sf"/>
</dbReference>
<evidence type="ECO:0000313" key="2">
    <source>
        <dbReference type="Proteomes" id="UP000261875"/>
    </source>
</evidence>
<sequence>MPELQLEHLFKIPDGITVSEFARRTGKTETSVRHMMDRRLLPMVTEREIIGATGSSRRIYILWNEWLEMVHMATISRPVESYGWKHTWIKRAQKLGLVGDLGLLTAVAHTTVSENT</sequence>
<name>A0A2U8I2Z9_9GAMM</name>
<dbReference type="InterPro" id="IPR019679">
    <property type="entry name" value="Phage_P2_Cox"/>
</dbReference>
<evidence type="ECO:0008006" key="3">
    <source>
        <dbReference type="Google" id="ProtNLM"/>
    </source>
</evidence>
<accession>A0A2U8I2Z9</accession>
<dbReference type="Gene3D" id="6.10.200.10">
    <property type="entry name" value="Regulatory phage protein Cox"/>
    <property type="match status" value="1"/>
</dbReference>
<dbReference type="AlphaFoldDB" id="A0A2U8I2Z9"/>
<dbReference type="OrthoDB" id="5882137at2"/>
<dbReference type="RefSeq" id="WP_119797057.1">
    <property type="nucleotide sequence ID" value="NZ_FQSP02000038.1"/>
</dbReference>
<organism evidence="1 2">
    <name type="scientific">Candidatus Fukatsuia symbiotica</name>
    <dbReference type="NCBI Taxonomy" id="1878942"/>
    <lineage>
        <taxon>Bacteria</taxon>
        <taxon>Pseudomonadati</taxon>
        <taxon>Pseudomonadota</taxon>
        <taxon>Gammaproteobacteria</taxon>
        <taxon>Enterobacterales</taxon>
        <taxon>Yersiniaceae</taxon>
        <taxon>Candidatus Fukatsuia</taxon>
    </lineage>
</organism>
<evidence type="ECO:0000313" key="1">
    <source>
        <dbReference type="EMBL" id="AWK13492.1"/>
    </source>
</evidence>